<feature type="region of interest" description="Disordered" evidence="2">
    <location>
        <begin position="633"/>
        <end position="666"/>
    </location>
</feature>
<protein>
    <recommendedName>
        <fullName evidence="3">Disease resistance R13L4/SHOC-2-like LRR domain-containing protein</fullName>
    </recommendedName>
</protein>
<evidence type="ECO:0000256" key="1">
    <source>
        <dbReference type="ARBA" id="ARBA00022737"/>
    </source>
</evidence>
<accession>A0AAV1RG31</accession>
<dbReference type="Gene3D" id="3.80.10.10">
    <property type="entry name" value="Ribonuclease Inhibitor"/>
    <property type="match status" value="4"/>
</dbReference>
<keyword evidence="5" id="KW-1185">Reference proteome</keyword>
<dbReference type="Pfam" id="PF23598">
    <property type="entry name" value="LRR_14"/>
    <property type="match status" value="1"/>
</dbReference>
<dbReference type="SMART" id="SM00367">
    <property type="entry name" value="LRR_CC"/>
    <property type="match status" value="8"/>
</dbReference>
<dbReference type="InterPro" id="IPR006553">
    <property type="entry name" value="Leu-rich_rpt_Cys-con_subtyp"/>
</dbReference>
<dbReference type="SUPFAM" id="SSF52047">
    <property type="entry name" value="RNI-like"/>
    <property type="match status" value="1"/>
</dbReference>
<dbReference type="AlphaFoldDB" id="A0AAV1RG31"/>
<evidence type="ECO:0000313" key="4">
    <source>
        <dbReference type="EMBL" id="CAK7335714.1"/>
    </source>
</evidence>
<evidence type="ECO:0000259" key="3">
    <source>
        <dbReference type="Pfam" id="PF23598"/>
    </source>
</evidence>
<dbReference type="InterPro" id="IPR055414">
    <property type="entry name" value="LRR_R13L4/SHOC2-like"/>
</dbReference>
<dbReference type="EMBL" id="CAWUPB010000994">
    <property type="protein sequence ID" value="CAK7335714.1"/>
    <property type="molecule type" value="Genomic_DNA"/>
</dbReference>
<dbReference type="InterPro" id="IPR051341">
    <property type="entry name" value="Zyg-11_UBL_adapter"/>
</dbReference>
<dbReference type="InterPro" id="IPR032675">
    <property type="entry name" value="LRR_dom_sf"/>
</dbReference>
<gene>
    <name evidence="4" type="ORF">DCAF_LOCUS10715</name>
</gene>
<dbReference type="PANTHER" id="PTHR12904:SF23">
    <property type="entry name" value="PROTEIN ZER-1 HOMOLOG"/>
    <property type="match status" value="1"/>
</dbReference>
<evidence type="ECO:0000313" key="5">
    <source>
        <dbReference type="Proteomes" id="UP001314170"/>
    </source>
</evidence>
<comment type="caution">
    <text evidence="4">The sequence shown here is derived from an EMBL/GenBank/DDBJ whole genome shotgun (WGS) entry which is preliminary data.</text>
</comment>
<proteinExistence type="predicted"/>
<sequence length="666" mass="73965">MDLETESRLVRLCIEAACESRESVEKWRKQRRTLESMPSPLADALLRRLFLGRLVFPSLLEVFKRSVEVVDLKGENNVDAEWMAYLGAFRYLRSLNLADCHRINNSALWSLVGMTSLKEVDISGCSKVTDAGIRYLVSISTLQILRVSETGVTADGIKLLSSLTNLSVLDLGGLPVTDTALSSLQVLTKLEYVDLWGSNISNKGVTVLRKFPKLSFLSLAWTSVTRLPNLSSLECLNLSNCTINDVLEDNGKKACLTKLICSGATFSNEAKAFLYFDTCFLSFLDLSNSSLNGFYFLHHLKALEYLDLSSSMIVDDSIEAVASIGANLRNLNLSKTRVTSAGVAILVGHVPKLENLSLSHTPIDDLTISYIGTMPLLKHVDLNNTIIKGFIHQGGAEPNLIPSLTALHSLKGLESLNLECANINDAAVDPLSSFKELRLLSLKSPSLTDFSLHHLSSLPSIRNLRICDAVLTNSGLFSFRPPATLEMLDLRGCWLLTEDALLSFCKRYPLIEVRHEHVVSTSDQTACHRPTPPRTFLRPSQVNQKQGKLPVSQYFIDQRLKYTREELLALQFQSSYLGPSFDKSLAKPKIENAVYCRAVQTSCIDNYLPGKDLCFDFAPSKILKRKRTTFGLPIRMPSTSSKRKGSTPRTMGERRVLSPVPTRNLI</sequence>
<reference evidence="4 5" key="1">
    <citation type="submission" date="2024-01" db="EMBL/GenBank/DDBJ databases">
        <authorList>
            <person name="Waweru B."/>
        </authorList>
    </citation>
    <scope>NUCLEOTIDE SEQUENCE [LARGE SCALE GENOMIC DNA]</scope>
</reference>
<dbReference type="PANTHER" id="PTHR12904">
    <property type="match status" value="1"/>
</dbReference>
<feature type="domain" description="Disease resistance R13L4/SHOC-2-like LRR" evidence="3">
    <location>
        <begin position="81"/>
        <end position="381"/>
    </location>
</feature>
<evidence type="ECO:0000256" key="2">
    <source>
        <dbReference type="SAM" id="MobiDB-lite"/>
    </source>
</evidence>
<name>A0AAV1RG31_9ROSI</name>
<dbReference type="Proteomes" id="UP001314170">
    <property type="component" value="Unassembled WGS sequence"/>
</dbReference>
<organism evidence="4 5">
    <name type="scientific">Dovyalis caffra</name>
    <dbReference type="NCBI Taxonomy" id="77055"/>
    <lineage>
        <taxon>Eukaryota</taxon>
        <taxon>Viridiplantae</taxon>
        <taxon>Streptophyta</taxon>
        <taxon>Embryophyta</taxon>
        <taxon>Tracheophyta</taxon>
        <taxon>Spermatophyta</taxon>
        <taxon>Magnoliopsida</taxon>
        <taxon>eudicotyledons</taxon>
        <taxon>Gunneridae</taxon>
        <taxon>Pentapetalae</taxon>
        <taxon>rosids</taxon>
        <taxon>fabids</taxon>
        <taxon>Malpighiales</taxon>
        <taxon>Salicaceae</taxon>
        <taxon>Flacourtieae</taxon>
        <taxon>Dovyalis</taxon>
    </lineage>
</organism>
<keyword evidence="1" id="KW-0677">Repeat</keyword>